<evidence type="ECO:0000313" key="11">
    <source>
        <dbReference type="Proteomes" id="UP001497453"/>
    </source>
</evidence>
<name>A0ABP1DLV8_9APHY</name>
<evidence type="ECO:0000256" key="7">
    <source>
        <dbReference type="ARBA" id="ARBA00023180"/>
    </source>
</evidence>
<dbReference type="PANTHER" id="PTHR20961">
    <property type="entry name" value="GLYCOSYLTRANSFERASE"/>
    <property type="match status" value="1"/>
</dbReference>
<dbReference type="Proteomes" id="UP001497453">
    <property type="component" value="Chromosome 4"/>
</dbReference>
<evidence type="ECO:0000259" key="9">
    <source>
        <dbReference type="Pfam" id="PF04577"/>
    </source>
</evidence>
<feature type="chain" id="PRO_5046809626" description="Glycosyltransferase 61 catalytic domain-containing protein" evidence="8">
    <location>
        <begin position="26"/>
        <end position="557"/>
    </location>
</feature>
<gene>
    <name evidence="10" type="ORF">GFSPODELE1_LOCUS6660</name>
</gene>
<evidence type="ECO:0000256" key="2">
    <source>
        <dbReference type="ARBA" id="ARBA00022676"/>
    </source>
</evidence>
<dbReference type="Pfam" id="PF04577">
    <property type="entry name" value="Glyco_transf_61"/>
    <property type="match status" value="1"/>
</dbReference>
<keyword evidence="4" id="KW-0812">Transmembrane</keyword>
<reference evidence="11" key="1">
    <citation type="submission" date="2024-04" db="EMBL/GenBank/DDBJ databases">
        <authorList>
            <person name="Shaw F."/>
            <person name="Minotto A."/>
        </authorList>
    </citation>
    <scope>NUCLEOTIDE SEQUENCE [LARGE SCALE GENOMIC DNA]</scope>
</reference>
<keyword evidence="5" id="KW-1133">Transmembrane helix</keyword>
<dbReference type="InterPro" id="IPR007657">
    <property type="entry name" value="Glycosyltransferase_61"/>
</dbReference>
<keyword evidence="7" id="KW-0325">Glycoprotein</keyword>
<comment type="subcellular location">
    <subcellularLocation>
        <location evidence="1">Membrane</location>
        <topology evidence="1">Single-pass membrane protein</topology>
    </subcellularLocation>
</comment>
<keyword evidence="6" id="KW-0472">Membrane</keyword>
<keyword evidence="3" id="KW-0808">Transferase</keyword>
<evidence type="ECO:0000256" key="5">
    <source>
        <dbReference type="ARBA" id="ARBA00022989"/>
    </source>
</evidence>
<keyword evidence="11" id="KW-1185">Reference proteome</keyword>
<dbReference type="PANTHER" id="PTHR20961:SF38">
    <property type="entry name" value="PROTEIN O-LINKED-MANNOSE BETA-1,4-N-ACETYLGLUCOSAMINYLTRANSFERASE 2"/>
    <property type="match status" value="1"/>
</dbReference>
<dbReference type="EMBL" id="OZ037947">
    <property type="protein sequence ID" value="CAL1708028.1"/>
    <property type="molecule type" value="Genomic_DNA"/>
</dbReference>
<feature type="domain" description="Glycosyltransferase 61 catalytic" evidence="9">
    <location>
        <begin position="390"/>
        <end position="467"/>
    </location>
</feature>
<feature type="signal peptide" evidence="8">
    <location>
        <begin position="1"/>
        <end position="25"/>
    </location>
</feature>
<accession>A0ABP1DLV8</accession>
<proteinExistence type="predicted"/>
<evidence type="ECO:0000313" key="10">
    <source>
        <dbReference type="EMBL" id="CAL1708028.1"/>
    </source>
</evidence>
<dbReference type="InterPro" id="IPR049625">
    <property type="entry name" value="Glyco_transf_61_cat"/>
</dbReference>
<protein>
    <recommendedName>
        <fullName evidence="9">Glycosyltransferase 61 catalytic domain-containing protein</fullName>
    </recommendedName>
</protein>
<evidence type="ECO:0000256" key="6">
    <source>
        <dbReference type="ARBA" id="ARBA00023136"/>
    </source>
</evidence>
<keyword evidence="2" id="KW-0328">Glycosyltransferase</keyword>
<evidence type="ECO:0000256" key="3">
    <source>
        <dbReference type="ARBA" id="ARBA00022679"/>
    </source>
</evidence>
<organism evidence="10 11">
    <name type="scientific">Somion occarium</name>
    <dbReference type="NCBI Taxonomy" id="3059160"/>
    <lineage>
        <taxon>Eukaryota</taxon>
        <taxon>Fungi</taxon>
        <taxon>Dikarya</taxon>
        <taxon>Basidiomycota</taxon>
        <taxon>Agaricomycotina</taxon>
        <taxon>Agaricomycetes</taxon>
        <taxon>Polyporales</taxon>
        <taxon>Cerrenaceae</taxon>
        <taxon>Somion</taxon>
    </lineage>
</organism>
<evidence type="ECO:0000256" key="4">
    <source>
        <dbReference type="ARBA" id="ARBA00022692"/>
    </source>
</evidence>
<evidence type="ECO:0000256" key="8">
    <source>
        <dbReference type="SAM" id="SignalP"/>
    </source>
</evidence>
<evidence type="ECO:0000256" key="1">
    <source>
        <dbReference type="ARBA" id="ARBA00004167"/>
    </source>
</evidence>
<keyword evidence="8" id="KW-0732">Signal</keyword>
<sequence length="557" mass="62345">MAFTRTRTLRDAVLILLGATCMHLASNFMGTVTDKFSGDIIVNTHFNSPDSIVGELPDGPLNANTNPDPVPHQDLLVHNFSPSQTRPDLDHEFPETTIMSHAPGWTVFENLYMSNGTLFIVSSHPPSSFPDIQYITSTGLAAENTPENIAARMPTSANMDFITPEQARDRWGPLEPEGKNRVWSVEGNTFLVNDPSQFLDHYYHFCAELLLGAWAFWSGAHDAIVEPYSPLETSAPPLHRAIFAHADVHGWRDRPGFNSYFLRSAFPSLTVEVQSDWEDRIQSTSASGMHARAWHFDKVLFTDRSAAFRGQVCGTQVQRTAAEAIHHMHREGNLTKLWWEPVRRAVLRFGGVDEDTLDVGLRADVNAMAHVKKPDGQKISSSLSARKQDVVITYISRQGARRHLVEEDHDALAQALEDMCLLKGWELNIVMAERLTKDEQVELIARTTILLGVHGNGLTHLILMSPTPISAVIEMFYPGGFAHDYEWTTRAMGMKHFAVQNDTYFTHPNLPWVGYPEGFQGTKIPVYAPTVVKIIEERVAGYLPNSELLMPINRLGD</sequence>